<evidence type="ECO:0000259" key="3">
    <source>
        <dbReference type="PROSITE" id="PS51186"/>
    </source>
</evidence>
<comment type="caution">
    <text evidence="4">The sequence shown here is derived from an EMBL/GenBank/DDBJ whole genome shotgun (WGS) entry which is preliminary data.</text>
</comment>
<dbReference type="CDD" id="cd04301">
    <property type="entry name" value="NAT_SF"/>
    <property type="match status" value="1"/>
</dbReference>
<accession>A0A327XZ78</accession>
<keyword evidence="5" id="KW-1185">Reference proteome</keyword>
<dbReference type="GO" id="GO:0016747">
    <property type="term" value="F:acyltransferase activity, transferring groups other than amino-acyl groups"/>
    <property type="evidence" value="ECO:0007669"/>
    <property type="project" value="InterPro"/>
</dbReference>
<dbReference type="RefSeq" id="WP_009507299.1">
    <property type="nucleotide sequence ID" value="NZ_LIGL01000030.1"/>
</dbReference>
<gene>
    <name evidence="4" type="ORF">ATI53_10328</name>
</gene>
<evidence type="ECO:0000256" key="1">
    <source>
        <dbReference type="ARBA" id="ARBA00022679"/>
    </source>
</evidence>
<feature type="domain" description="N-acetyltransferase" evidence="3">
    <location>
        <begin position="2"/>
        <end position="146"/>
    </location>
</feature>
<evidence type="ECO:0000313" key="5">
    <source>
        <dbReference type="Proteomes" id="UP000249165"/>
    </source>
</evidence>
<keyword evidence="1 4" id="KW-0808">Transferase</keyword>
<dbReference type="Gene3D" id="3.40.630.30">
    <property type="match status" value="1"/>
</dbReference>
<name>A0A327XZ78_9RHOB</name>
<dbReference type="SUPFAM" id="SSF55729">
    <property type="entry name" value="Acyl-CoA N-acyltransferases (Nat)"/>
    <property type="match status" value="1"/>
</dbReference>
<dbReference type="PANTHER" id="PTHR43877">
    <property type="entry name" value="AMINOALKYLPHOSPHONATE N-ACETYLTRANSFERASE-RELATED-RELATED"/>
    <property type="match status" value="1"/>
</dbReference>
<evidence type="ECO:0000313" key="4">
    <source>
        <dbReference type="EMBL" id="RAK13914.1"/>
    </source>
</evidence>
<protein>
    <submittedName>
        <fullName evidence="4">Acetyltransferase (GNAT) family protein</fullName>
    </submittedName>
</protein>
<keyword evidence="2" id="KW-0012">Acyltransferase</keyword>
<evidence type="ECO:0000256" key="2">
    <source>
        <dbReference type="ARBA" id="ARBA00023315"/>
    </source>
</evidence>
<dbReference type="Pfam" id="PF13508">
    <property type="entry name" value="Acetyltransf_7"/>
    <property type="match status" value="1"/>
</dbReference>
<dbReference type="InterPro" id="IPR016181">
    <property type="entry name" value="Acyl_CoA_acyltransferase"/>
</dbReference>
<dbReference type="AlphaFoldDB" id="A0A327XZ78"/>
<reference evidence="4 5" key="1">
    <citation type="submission" date="2018-06" db="EMBL/GenBank/DDBJ databases">
        <title>Genomic Encyclopedia of Archaeal and Bacterial Type Strains, Phase II (KMG-II): from individual species to whole genera.</title>
        <authorList>
            <person name="Goeker M."/>
        </authorList>
    </citation>
    <scope>NUCLEOTIDE SEQUENCE [LARGE SCALE GENOMIC DNA]</scope>
    <source>
        <strain evidence="4 5">DSM 22011</strain>
    </source>
</reference>
<dbReference type="InterPro" id="IPR050832">
    <property type="entry name" value="Bact_Acetyltransf"/>
</dbReference>
<proteinExistence type="predicted"/>
<dbReference type="Proteomes" id="UP000249165">
    <property type="component" value="Unassembled WGS sequence"/>
</dbReference>
<dbReference type="PROSITE" id="PS51186">
    <property type="entry name" value="GNAT"/>
    <property type="match status" value="1"/>
</dbReference>
<dbReference type="EMBL" id="QLMG01000032">
    <property type="protein sequence ID" value="RAK13914.1"/>
    <property type="molecule type" value="Genomic_DNA"/>
</dbReference>
<dbReference type="InterPro" id="IPR000182">
    <property type="entry name" value="GNAT_dom"/>
</dbReference>
<organism evidence="4 5">
    <name type="scientific">Salipiger aestuarii</name>
    <dbReference type="NCBI Taxonomy" id="568098"/>
    <lineage>
        <taxon>Bacteria</taxon>
        <taxon>Pseudomonadati</taxon>
        <taxon>Pseudomonadota</taxon>
        <taxon>Alphaproteobacteria</taxon>
        <taxon>Rhodobacterales</taxon>
        <taxon>Roseobacteraceae</taxon>
        <taxon>Salipiger</taxon>
    </lineage>
</organism>
<sequence>MTVLRCARSTDAGALGAMMTDAAPAWKPRLHSGAEDIAHVGTMIDRGWVTVATDPEGRRTGFIALEDGYVHALFIAPAHRRSGVGRALIDAARRAQPRLDLWTFQSNTAARRFYESTGFVEIGRGDGSRNDEGLPDIHYRWERARAPRQERHA</sequence>